<gene>
    <name evidence="2" type="ORF">OS493_004518</name>
</gene>
<sequence length="241" mass="26735">MGSFNSKAASNEYPKAINLSKANKNNREQRKEDGESMKVIEKCAKSDGDIVPTQGPEMEEDACATERSQNPATSDSKRTVPSYLWLVSSPISQDEENMMNESAVNYTTPGPSTSRSEPMKSVRLKPLFSYPKVGLRTETKSTSAVTAPFNDTRVVRNSTTSRPTTSAMMDKAVLTRSVGFGAERSITYPGHRFNALQPKRLSHRSEASVSIVKECANHQFKRLHQHCTSFVNILMVRIKIA</sequence>
<feature type="region of interest" description="Disordered" evidence="1">
    <location>
        <begin position="1"/>
        <end position="78"/>
    </location>
</feature>
<dbReference type="AlphaFoldDB" id="A0A9W9ZG77"/>
<evidence type="ECO:0000313" key="2">
    <source>
        <dbReference type="EMBL" id="KAJ7380931.1"/>
    </source>
</evidence>
<dbReference type="EMBL" id="MU826351">
    <property type="protein sequence ID" value="KAJ7380931.1"/>
    <property type="molecule type" value="Genomic_DNA"/>
</dbReference>
<comment type="caution">
    <text evidence="2">The sequence shown here is derived from an EMBL/GenBank/DDBJ whole genome shotgun (WGS) entry which is preliminary data.</text>
</comment>
<reference evidence="2" key="1">
    <citation type="submission" date="2023-01" db="EMBL/GenBank/DDBJ databases">
        <title>Genome assembly of the deep-sea coral Lophelia pertusa.</title>
        <authorList>
            <person name="Herrera S."/>
            <person name="Cordes E."/>
        </authorList>
    </citation>
    <scope>NUCLEOTIDE SEQUENCE</scope>
    <source>
        <strain evidence="2">USNM1676648</strain>
        <tissue evidence="2">Polyp</tissue>
    </source>
</reference>
<accession>A0A9W9ZG77</accession>
<keyword evidence="3" id="KW-1185">Reference proteome</keyword>
<protein>
    <submittedName>
        <fullName evidence="2">Uncharacterized protein</fullName>
    </submittedName>
</protein>
<dbReference type="Proteomes" id="UP001163046">
    <property type="component" value="Unassembled WGS sequence"/>
</dbReference>
<proteinExistence type="predicted"/>
<organism evidence="2 3">
    <name type="scientific">Desmophyllum pertusum</name>
    <dbReference type="NCBI Taxonomy" id="174260"/>
    <lineage>
        <taxon>Eukaryota</taxon>
        <taxon>Metazoa</taxon>
        <taxon>Cnidaria</taxon>
        <taxon>Anthozoa</taxon>
        <taxon>Hexacorallia</taxon>
        <taxon>Scleractinia</taxon>
        <taxon>Caryophylliina</taxon>
        <taxon>Caryophylliidae</taxon>
        <taxon>Desmophyllum</taxon>
    </lineage>
</organism>
<feature type="compositionally biased region" description="Basic and acidic residues" evidence="1">
    <location>
        <begin position="25"/>
        <end position="48"/>
    </location>
</feature>
<evidence type="ECO:0000256" key="1">
    <source>
        <dbReference type="SAM" id="MobiDB-lite"/>
    </source>
</evidence>
<name>A0A9W9ZG77_9CNID</name>
<evidence type="ECO:0000313" key="3">
    <source>
        <dbReference type="Proteomes" id="UP001163046"/>
    </source>
</evidence>